<evidence type="ECO:0000256" key="4">
    <source>
        <dbReference type="ARBA" id="ARBA00022679"/>
    </source>
</evidence>
<dbReference type="RefSeq" id="WP_051377712.1">
    <property type="nucleotide sequence ID" value="NZ_AXWS01000001.1"/>
</dbReference>
<sequence length="212" mass="22743">MPAAQRKIIVRQSKVHGRGVFAARDLAKDERIIEYKGERISWDEALARHPHDPANPFHTFYFDVEGGVIDGGVGGNSARYINHSCAPNCIAVTEDAPTGQRVFIEALRDIPAGSELFFDYGLVIDGRITKQMRADYLCLCGNPECRGTMLALKGKTSAAEARAAAGKAGKKSARKSTAGEPAKDAVGKAAKKARGSDMKKAASPRKTTRKAG</sequence>
<reference evidence="10" key="2">
    <citation type="journal article" date="2005" name="Genome Biol.">
        <title>The SET-domain protein superfamily: protein lysine methyltransferases.</title>
        <authorList>
            <person name="Dillon S.C."/>
            <person name="Zhang X."/>
            <person name="Trievel R.C."/>
            <person name="Cheng X."/>
        </authorList>
    </citation>
    <scope>NUCLEOTIDE SEQUENCE</scope>
</reference>
<evidence type="ECO:0000313" key="10">
    <source>
        <dbReference type="RefSeq" id="WP_051377712.1"/>
    </source>
</evidence>
<dbReference type="GO" id="GO:0032259">
    <property type="term" value="P:methylation"/>
    <property type="evidence" value="ECO:0007669"/>
    <property type="project" value="UniProtKB-KW"/>
</dbReference>
<accession>A0A8B6X8M5</accession>
<feature type="compositionally biased region" description="Basic residues" evidence="6">
    <location>
        <begin position="202"/>
        <end position="212"/>
    </location>
</feature>
<evidence type="ECO:0000256" key="5">
    <source>
        <dbReference type="ARBA" id="ARBA00022691"/>
    </source>
</evidence>
<evidence type="ECO:0000259" key="7">
    <source>
        <dbReference type="PROSITE" id="PS50280"/>
    </source>
</evidence>
<comment type="subcellular location">
    <subcellularLocation>
        <location evidence="1">Chromosome</location>
    </subcellularLocation>
</comment>
<reference evidence="10" key="3">
    <citation type="journal article" date="2006" name="Cell. Mol. Life Sci.">
        <title>SET domain protein lysine methyltransferases: Structure, specificity and catalysis.</title>
        <authorList>
            <person name="Qian C."/>
            <person name="Zhou M.M."/>
        </authorList>
    </citation>
    <scope>NUCLEOTIDE SEQUENCE</scope>
</reference>
<dbReference type="InterPro" id="IPR001214">
    <property type="entry name" value="SET_dom"/>
</dbReference>
<evidence type="ECO:0000256" key="1">
    <source>
        <dbReference type="ARBA" id="ARBA00004286"/>
    </source>
</evidence>
<name>A0A8B6X8M5_9BURK</name>
<keyword evidence="2" id="KW-0158">Chromosome</keyword>
<dbReference type="EC" id="2.1.1.-" evidence="10"/>
<dbReference type="SMART" id="SM00317">
    <property type="entry name" value="SET"/>
    <property type="match status" value="1"/>
</dbReference>
<evidence type="ECO:0000256" key="3">
    <source>
        <dbReference type="ARBA" id="ARBA00022603"/>
    </source>
</evidence>
<feature type="region of interest" description="Disordered" evidence="6">
    <location>
        <begin position="163"/>
        <end position="212"/>
    </location>
</feature>
<dbReference type="OrthoDB" id="9790349at2"/>
<protein>
    <submittedName>
        <fullName evidence="10">SET domain-containing protein</fullName>
        <ecNumber evidence="10">2.1.1.-</ecNumber>
    </submittedName>
</protein>
<proteinExistence type="predicted"/>
<evidence type="ECO:0000256" key="2">
    <source>
        <dbReference type="ARBA" id="ARBA00022454"/>
    </source>
</evidence>
<dbReference type="InterPro" id="IPR046341">
    <property type="entry name" value="SET_dom_sf"/>
</dbReference>
<dbReference type="Proteomes" id="UP000675920">
    <property type="component" value="Unplaced"/>
</dbReference>
<dbReference type="Pfam" id="PF00856">
    <property type="entry name" value="SET"/>
    <property type="match status" value="1"/>
</dbReference>
<feature type="domain" description="Post-SET" evidence="8">
    <location>
        <begin position="134"/>
        <end position="150"/>
    </location>
</feature>
<dbReference type="InterPro" id="IPR050777">
    <property type="entry name" value="SET2_Histone-Lys_MeTrsfase"/>
</dbReference>
<evidence type="ECO:0000256" key="6">
    <source>
        <dbReference type="SAM" id="MobiDB-lite"/>
    </source>
</evidence>
<keyword evidence="3" id="KW-0489">Methyltransferase</keyword>
<keyword evidence="4" id="KW-0808">Transferase</keyword>
<dbReference type="Gene3D" id="2.170.270.10">
    <property type="entry name" value="SET domain"/>
    <property type="match status" value="1"/>
</dbReference>
<dbReference type="InterPro" id="IPR003616">
    <property type="entry name" value="Post-SET_dom"/>
</dbReference>
<dbReference type="PROSITE" id="PS50868">
    <property type="entry name" value="POST_SET"/>
    <property type="match status" value="1"/>
</dbReference>
<evidence type="ECO:0000259" key="8">
    <source>
        <dbReference type="PROSITE" id="PS50868"/>
    </source>
</evidence>
<evidence type="ECO:0000313" key="9">
    <source>
        <dbReference type="Proteomes" id="UP000675920"/>
    </source>
</evidence>
<dbReference type="GO" id="GO:0005694">
    <property type="term" value="C:chromosome"/>
    <property type="evidence" value="ECO:0007669"/>
    <property type="project" value="UniProtKB-SubCell"/>
</dbReference>
<feature type="domain" description="SET" evidence="7">
    <location>
        <begin position="6"/>
        <end position="121"/>
    </location>
</feature>
<dbReference type="AlphaFoldDB" id="A0A8B6X8M5"/>
<dbReference type="GO" id="GO:0008168">
    <property type="term" value="F:methyltransferase activity"/>
    <property type="evidence" value="ECO:0007669"/>
    <property type="project" value="UniProtKB-KW"/>
</dbReference>
<dbReference type="PROSITE" id="PS50280">
    <property type="entry name" value="SET"/>
    <property type="match status" value="1"/>
</dbReference>
<dbReference type="PANTHER" id="PTHR22884">
    <property type="entry name" value="SET DOMAIN PROTEINS"/>
    <property type="match status" value="1"/>
</dbReference>
<keyword evidence="5" id="KW-0949">S-adenosyl-L-methionine</keyword>
<organism evidence="9 10">
    <name type="scientific">Derxia gummosa DSM 723</name>
    <dbReference type="NCBI Taxonomy" id="1121388"/>
    <lineage>
        <taxon>Bacteria</taxon>
        <taxon>Pseudomonadati</taxon>
        <taxon>Pseudomonadota</taxon>
        <taxon>Betaproteobacteria</taxon>
        <taxon>Burkholderiales</taxon>
        <taxon>Alcaligenaceae</taxon>
        <taxon>Derxia</taxon>
    </lineage>
</organism>
<reference evidence="10" key="4">
    <citation type="submission" date="2025-08" db="UniProtKB">
        <authorList>
            <consortium name="RefSeq"/>
        </authorList>
    </citation>
    <scope>IDENTIFICATION</scope>
</reference>
<dbReference type="SUPFAM" id="SSF82199">
    <property type="entry name" value="SET domain"/>
    <property type="match status" value="1"/>
</dbReference>
<keyword evidence="9" id="KW-1185">Reference proteome</keyword>
<reference evidence="10" key="1">
    <citation type="journal article" date="2002" name="Cell">
        <title>Structures of SET domain proteins: protein lysine methyltransferases make their mark.</title>
        <authorList>
            <person name="Yeates T.O."/>
        </authorList>
    </citation>
    <scope>NUCLEOTIDE SEQUENCE</scope>
</reference>